<dbReference type="PROSITE" id="PS50835">
    <property type="entry name" value="IG_LIKE"/>
    <property type="match status" value="1"/>
</dbReference>
<dbReference type="CTD" id="78774942"/>
<dbReference type="InterPro" id="IPR007110">
    <property type="entry name" value="Ig-like_dom"/>
</dbReference>
<name>A0A6A5H3S6_CAERE</name>
<organism evidence="2 3">
    <name type="scientific">Caenorhabditis remanei</name>
    <name type="common">Caenorhabditis vulgaris</name>
    <dbReference type="NCBI Taxonomy" id="31234"/>
    <lineage>
        <taxon>Eukaryota</taxon>
        <taxon>Metazoa</taxon>
        <taxon>Ecdysozoa</taxon>
        <taxon>Nematoda</taxon>
        <taxon>Chromadorea</taxon>
        <taxon>Rhabditida</taxon>
        <taxon>Rhabditina</taxon>
        <taxon>Rhabditomorpha</taxon>
        <taxon>Rhabditoidea</taxon>
        <taxon>Rhabditidae</taxon>
        <taxon>Peloderinae</taxon>
        <taxon>Caenorhabditis</taxon>
    </lineage>
</organism>
<dbReference type="PANTHER" id="PTHR21503:SF31">
    <property type="entry name" value="F-BOX DOMAIN-CONTAINING PROTEIN"/>
    <property type="match status" value="1"/>
</dbReference>
<sequence length="261" mass="30826">MSIQLFTSQEGQTATMYTFILYLSDVFNVPLGTIELHFQEFTRVENENIIEFYCRNRGTVPAVRSLRLIGKRSNTPEDDEVVDSILCRQQARYKLQLLFEPTPEFKLKPIYLQHNPILFEAHHSHWISFEEILECKSTNIRLSNSILNSTHFKWFIENWIDGWIPPWKMIVTDYCEDIDIDDCVNSLILIERNSKLQVHREEKIFNDHHGVTRDIYYCICRPDGTVGEFLVENNNTLMFSLSCEAERNLPSYPKFSWEDDD</sequence>
<accession>A0A6A5H3S6</accession>
<dbReference type="Proteomes" id="UP000483820">
    <property type="component" value="Chromosome III"/>
</dbReference>
<protein>
    <recommendedName>
        <fullName evidence="1">Ig-like domain-containing protein</fullName>
    </recommendedName>
</protein>
<gene>
    <name evidence="2" type="ORF">GCK72_009895</name>
</gene>
<reference evidence="2 3" key="1">
    <citation type="submission" date="2019-12" db="EMBL/GenBank/DDBJ databases">
        <title>Chromosome-level assembly of the Caenorhabditis remanei genome.</title>
        <authorList>
            <person name="Teterina A.A."/>
            <person name="Willis J.H."/>
            <person name="Phillips P.C."/>
        </authorList>
    </citation>
    <scope>NUCLEOTIDE SEQUENCE [LARGE SCALE GENOMIC DNA]</scope>
    <source>
        <strain evidence="2 3">PX506</strain>
        <tissue evidence="2">Whole organism</tissue>
    </source>
</reference>
<dbReference type="EMBL" id="WUAV01000003">
    <property type="protein sequence ID" value="KAF1761639.1"/>
    <property type="molecule type" value="Genomic_DNA"/>
</dbReference>
<dbReference type="KEGG" id="crq:GCK72_009895"/>
<dbReference type="InterPro" id="IPR012885">
    <property type="entry name" value="F-box_Sdz-33"/>
</dbReference>
<evidence type="ECO:0000313" key="3">
    <source>
        <dbReference type="Proteomes" id="UP000483820"/>
    </source>
</evidence>
<comment type="caution">
    <text evidence="2">The sequence shown here is derived from an EMBL/GenBank/DDBJ whole genome shotgun (WGS) entry which is preliminary data.</text>
</comment>
<dbReference type="GeneID" id="78774942"/>
<dbReference type="Pfam" id="PF07735">
    <property type="entry name" value="FBA_2"/>
    <property type="match status" value="1"/>
</dbReference>
<dbReference type="PANTHER" id="PTHR21503">
    <property type="entry name" value="F-BOX-CONTAINING HYPOTHETICAL PROTEIN C.ELEGANS"/>
    <property type="match status" value="1"/>
</dbReference>
<dbReference type="RefSeq" id="XP_053587162.1">
    <property type="nucleotide sequence ID" value="XM_053727585.1"/>
</dbReference>
<evidence type="ECO:0000259" key="1">
    <source>
        <dbReference type="PROSITE" id="PS50835"/>
    </source>
</evidence>
<proteinExistence type="predicted"/>
<feature type="domain" description="Ig-like" evidence="1">
    <location>
        <begin position="222"/>
        <end position="261"/>
    </location>
</feature>
<evidence type="ECO:0000313" key="2">
    <source>
        <dbReference type="EMBL" id="KAF1761639.1"/>
    </source>
</evidence>
<dbReference type="AlphaFoldDB" id="A0A6A5H3S6"/>